<name>A0ABT2A2B0_9BURK</name>
<dbReference type="RefSeq" id="WP_083684434.1">
    <property type="nucleotide sequence ID" value="NZ_JANUGX010000003.1"/>
</dbReference>
<gene>
    <name evidence="1" type="ORF">NX782_03725</name>
</gene>
<dbReference type="InterPro" id="IPR015943">
    <property type="entry name" value="WD40/YVTN_repeat-like_dom_sf"/>
</dbReference>
<accession>A0ABT2A2B0</accession>
<keyword evidence="2" id="KW-1185">Reference proteome</keyword>
<sequence>MRLLQQRDQVIWALGNITVSIGLAGLPGAVKAAPSPSAPPIVALEFDDASGKLWKATSRSLAHSHDEGRTWKSVALPAAAQGNIASLTISAGRPKTIYVAVVGSGVLHSHDGGRTWLSRNRGLTNSGVVALAAHATQARTVYAYVFGKGIFRSRDAGASWSFVNHGPSESVVQLAHSRMPGEIGTGWLFAATPKGVRRAMDCFCGWRKAGEVQLNFQVVASDTGWRERVYATAREGFFISQDGGDHWIRMRSPVAPITALASTPSSRLYGAINGKLIRSNDRGVTWEFVAE</sequence>
<organism evidence="1 2">
    <name type="scientific">Massilia norwichensis</name>
    <dbReference type="NCBI Taxonomy" id="1442366"/>
    <lineage>
        <taxon>Bacteria</taxon>
        <taxon>Pseudomonadati</taxon>
        <taxon>Pseudomonadota</taxon>
        <taxon>Betaproteobacteria</taxon>
        <taxon>Burkholderiales</taxon>
        <taxon>Oxalobacteraceae</taxon>
        <taxon>Telluria group</taxon>
        <taxon>Massilia</taxon>
    </lineage>
</organism>
<reference evidence="1 2" key="1">
    <citation type="submission" date="2022-08" db="EMBL/GenBank/DDBJ databases">
        <title>Reclassification of Massilia species as members of the genera Telluria, Duganella, Pseudoduganella, Mokoshia gen. nov. and Zemynaea gen. nov. using orthogonal and non-orthogonal genome-based approaches.</title>
        <authorList>
            <person name="Bowman J.P."/>
        </authorList>
    </citation>
    <scope>NUCLEOTIDE SEQUENCE [LARGE SCALE GENOMIC DNA]</scope>
    <source>
        <strain evidence="1 2">LMG 28164</strain>
    </source>
</reference>
<dbReference type="PANTHER" id="PTHR43739">
    <property type="entry name" value="XYLOGLUCANASE (EUROFUNG)"/>
    <property type="match status" value="1"/>
</dbReference>
<dbReference type="PANTHER" id="PTHR43739:SF5">
    <property type="entry name" value="EXO-ALPHA-SIALIDASE"/>
    <property type="match status" value="1"/>
</dbReference>
<dbReference type="SUPFAM" id="SSF110296">
    <property type="entry name" value="Oligoxyloglucan reducing end-specific cellobiohydrolase"/>
    <property type="match status" value="1"/>
</dbReference>
<dbReference type="EMBL" id="JANUGX010000003">
    <property type="protein sequence ID" value="MCS0588308.1"/>
    <property type="molecule type" value="Genomic_DNA"/>
</dbReference>
<comment type="caution">
    <text evidence="1">The sequence shown here is derived from an EMBL/GenBank/DDBJ whole genome shotgun (WGS) entry which is preliminary data.</text>
</comment>
<dbReference type="InterPro" id="IPR052025">
    <property type="entry name" value="Xyloglucanase_GH74"/>
</dbReference>
<evidence type="ECO:0000313" key="2">
    <source>
        <dbReference type="Proteomes" id="UP001205560"/>
    </source>
</evidence>
<protein>
    <recommendedName>
        <fullName evidence="3">Photosynthesis system II assembly factor Ycf48/Hcf136-like domain-containing protein</fullName>
    </recommendedName>
</protein>
<dbReference type="Gene3D" id="2.130.10.10">
    <property type="entry name" value="YVTN repeat-like/Quinoprotein amine dehydrogenase"/>
    <property type="match status" value="2"/>
</dbReference>
<dbReference type="Proteomes" id="UP001205560">
    <property type="component" value="Unassembled WGS sequence"/>
</dbReference>
<proteinExistence type="predicted"/>
<evidence type="ECO:0008006" key="3">
    <source>
        <dbReference type="Google" id="ProtNLM"/>
    </source>
</evidence>
<evidence type="ECO:0000313" key="1">
    <source>
        <dbReference type="EMBL" id="MCS0588308.1"/>
    </source>
</evidence>